<feature type="transmembrane region" description="Helical" evidence="2">
    <location>
        <begin position="2434"/>
        <end position="2451"/>
    </location>
</feature>
<feature type="transmembrane region" description="Helical" evidence="2">
    <location>
        <begin position="2503"/>
        <end position="2527"/>
    </location>
</feature>
<evidence type="ECO:0000256" key="1">
    <source>
        <dbReference type="SAM" id="MobiDB-lite"/>
    </source>
</evidence>
<feature type="region of interest" description="Disordered" evidence="1">
    <location>
        <begin position="705"/>
        <end position="743"/>
    </location>
</feature>
<dbReference type="PANTHER" id="PTHR12741">
    <property type="entry name" value="LYST-INTERACTING PROTEIN LIP5 DOPAMINE RESPONSIVE PROTEIN DRG-1"/>
    <property type="match status" value="1"/>
</dbReference>
<organism evidence="4 5">
    <name type="scientific">Edaphochlamys debaryana</name>
    <dbReference type="NCBI Taxonomy" id="47281"/>
    <lineage>
        <taxon>Eukaryota</taxon>
        <taxon>Viridiplantae</taxon>
        <taxon>Chlorophyta</taxon>
        <taxon>core chlorophytes</taxon>
        <taxon>Chlorophyceae</taxon>
        <taxon>CS clade</taxon>
        <taxon>Chlamydomonadales</taxon>
        <taxon>Chlamydomonadales incertae sedis</taxon>
        <taxon>Edaphochlamys</taxon>
    </lineage>
</organism>
<feature type="transmembrane region" description="Helical" evidence="2">
    <location>
        <begin position="831"/>
        <end position="853"/>
    </location>
</feature>
<feature type="transmembrane region" description="Helical" evidence="2">
    <location>
        <begin position="916"/>
        <end position="941"/>
    </location>
</feature>
<feature type="transmembrane region" description="Helical" evidence="2">
    <location>
        <begin position="790"/>
        <end position="810"/>
    </location>
</feature>
<name>A0A835YD79_9CHLO</name>
<feature type="transmembrane region" description="Helical" evidence="2">
    <location>
        <begin position="2472"/>
        <end position="2491"/>
    </location>
</feature>
<feature type="transmembrane region" description="Helical" evidence="2">
    <location>
        <begin position="1021"/>
        <end position="1040"/>
    </location>
</feature>
<feature type="transmembrane region" description="Helical" evidence="2">
    <location>
        <begin position="2724"/>
        <end position="2747"/>
    </location>
</feature>
<feature type="transmembrane region" description="Helical" evidence="2">
    <location>
        <begin position="2614"/>
        <end position="2631"/>
    </location>
</feature>
<feature type="compositionally biased region" description="Polar residues" evidence="1">
    <location>
        <begin position="730"/>
        <end position="743"/>
    </location>
</feature>
<feature type="transmembrane region" description="Helical" evidence="2">
    <location>
        <begin position="2679"/>
        <end position="2704"/>
    </location>
</feature>
<evidence type="ECO:0000256" key="2">
    <source>
        <dbReference type="SAM" id="Phobius"/>
    </source>
</evidence>
<feature type="compositionally biased region" description="Low complexity" evidence="1">
    <location>
        <begin position="419"/>
        <end position="433"/>
    </location>
</feature>
<proteinExistence type="predicted"/>
<dbReference type="Pfam" id="PF02364">
    <property type="entry name" value="Glucan_synthase"/>
    <property type="match status" value="1"/>
</dbReference>
<feature type="region of interest" description="Disordered" evidence="1">
    <location>
        <begin position="270"/>
        <end position="291"/>
    </location>
</feature>
<comment type="caution">
    <text evidence="4">The sequence shown here is derived from an EMBL/GenBank/DDBJ whole genome shotgun (WGS) entry which is preliminary data.</text>
</comment>
<feature type="region of interest" description="Disordered" evidence="1">
    <location>
        <begin position="304"/>
        <end position="459"/>
    </location>
</feature>
<feature type="region of interest" description="Disordered" evidence="1">
    <location>
        <begin position="1874"/>
        <end position="1910"/>
    </location>
</feature>
<keyword evidence="5" id="KW-1185">Reference proteome</keyword>
<feature type="transmembrane region" description="Helical" evidence="2">
    <location>
        <begin position="1080"/>
        <end position="1101"/>
    </location>
</feature>
<evidence type="ECO:0000313" key="4">
    <source>
        <dbReference type="EMBL" id="KAG2500461.1"/>
    </source>
</evidence>
<dbReference type="EMBL" id="JAEHOE010000004">
    <property type="protein sequence ID" value="KAG2500461.1"/>
    <property type="molecule type" value="Genomic_DNA"/>
</dbReference>
<keyword evidence="2" id="KW-1133">Transmembrane helix</keyword>
<dbReference type="GO" id="GO:0000148">
    <property type="term" value="C:1,3-beta-D-glucan synthase complex"/>
    <property type="evidence" value="ECO:0007669"/>
    <property type="project" value="InterPro"/>
</dbReference>
<dbReference type="Proteomes" id="UP000612055">
    <property type="component" value="Unassembled WGS sequence"/>
</dbReference>
<feature type="transmembrane region" description="Helical" evidence="2">
    <location>
        <begin position="2579"/>
        <end position="2602"/>
    </location>
</feature>
<keyword evidence="2" id="KW-0812">Transmembrane</keyword>
<dbReference type="InterPro" id="IPR003440">
    <property type="entry name" value="Glyco_trans_48_dom"/>
</dbReference>
<dbReference type="PANTHER" id="PTHR12741:SF48">
    <property type="entry name" value="1,3-BETA-GLUCAN SYNTHASE COMPONENT FKS1-RELATED"/>
    <property type="match status" value="1"/>
</dbReference>
<evidence type="ECO:0000259" key="3">
    <source>
        <dbReference type="Pfam" id="PF02364"/>
    </source>
</evidence>
<feature type="transmembrane region" description="Helical" evidence="2">
    <location>
        <begin position="2345"/>
        <end position="2365"/>
    </location>
</feature>
<feature type="transmembrane region" description="Helical" evidence="2">
    <location>
        <begin position="948"/>
        <end position="966"/>
    </location>
</feature>
<reference evidence="4" key="1">
    <citation type="journal article" date="2020" name="bioRxiv">
        <title>Comparative genomics of Chlamydomonas.</title>
        <authorList>
            <person name="Craig R.J."/>
            <person name="Hasan A.R."/>
            <person name="Ness R.W."/>
            <person name="Keightley P.D."/>
        </authorList>
    </citation>
    <scope>NUCLEOTIDE SEQUENCE</scope>
    <source>
        <strain evidence="4">CCAP 11/70</strain>
    </source>
</reference>
<feature type="region of interest" description="Disordered" evidence="1">
    <location>
        <begin position="1138"/>
        <end position="1202"/>
    </location>
</feature>
<feature type="domain" description="Glycosyl transferase 48" evidence="3">
    <location>
        <begin position="2137"/>
        <end position="2562"/>
    </location>
</feature>
<feature type="compositionally biased region" description="Acidic residues" evidence="1">
    <location>
        <begin position="361"/>
        <end position="374"/>
    </location>
</feature>
<dbReference type="OrthoDB" id="542883at2759"/>
<protein>
    <recommendedName>
        <fullName evidence="3">Glycosyl transferase 48 domain-containing protein</fullName>
    </recommendedName>
</protein>
<dbReference type="GO" id="GO:0003843">
    <property type="term" value="F:1,3-beta-D-glucan synthase activity"/>
    <property type="evidence" value="ECO:0007669"/>
    <property type="project" value="InterPro"/>
</dbReference>
<gene>
    <name evidence="4" type="ORF">HYH03_002028</name>
</gene>
<sequence length="2782" mass="291226">MLPVSVLAGPPEARHPHPPCVMPDVETLVVAYSTSLAVRLGFATFAPKVSRASGDAPAPPPGWHPSTAFVAAASLSAALSDVASRSPVPEGAAPGSVPHLAAAARQLHALSFQPYATWLRAAKLPVPPKLERAAPAPKAAGPAPAASVPPVLSLHDDLGDLALWWLLHTESANLRHTPEALWFLFYCASASDEAAAVLGPRDPGALEAFFGRLASLVVRPADHLPALPPASASTADSTSAPLPAPTTLALLLRRLHSLHRAQALAEAKAAEASAPAGSGATGQRSLAHRSASGAGIAVAAVAAPPPKAPVRPPKPPMPPPPPPASPPPPTPAPPLPADAEGRVLSSGEEPAVRPEAAAAQLDEEEQEGAVDVDQVDVGISVKGSPDRSSDLGSDGGDAVAAAKRRSHRQQAAPPEPGKGAQQPSGSSASSSAATLPYDSADEGDGGGEASSRPIPAATHTTTSAYPSIFPAAATAATAHSTHMPAATAPSAALPPATACHAPRHTALFPASPYVSLLQQLLPPPAVGPGAATPMPTIAESIVASLAAFRDDGSGMGSAYVTKIVQPLFHFLMEQIYLLGQIKNHGMEAAVRVSYDDVTESMSHPEVVAAVLAALGCCGPSPRKAASKRMPAGDGKTDVEAGPEAKGQEGMEQARRALWSRLMALGSGSAGSAVPPESLSAGPRVPLLRPALPYRDLVRPLLHGDAAEAPPTQAPHAGAPPKRAAGKVRASESSPQNAPQTSHNASNLLAVTVASAVKGSEVLTSLQHADAGASFWAVTALRKTFLEHRSVAMPLIAFGRLFKFQLCWFYLLCAWAWSGDHDRSRWLASTTALHWGLTVLLWSMQAVLSAGVWIKRNEKTSSLGLYSRTAADSTNATTAGVVVPYFHCKRYKAAALAGAAENGGRADVRPPPAGARLVWWVAQVAFLGLAWALLAVLVWVGYRPNCKDWRWIAIAYGAAVLLYELLWRQCNLGGYARPEFFDALQRLLPGGPRVTSASTGANPIFDPATHLRTGLKYLLGNAGLWLVTLGLKFVFDYLVLVKPAAPRMRNIIDANALAIRTGSPPHIASDLDPLMAAMQAILLFMLSLVSTNVAYSVSTALFGCLQGIRQGIGSVRNWHQIRAGFSRIEQQMAVKLVRQPGCSGGGDDEASGSRHHASRGSGPQLPAPGGEAGAKEPTAPRGAGVDAAPHHLTAPASSPPLCPRKRLSRRLAASMAQAGFLPVRLERDAAEWERREATAALMAPMWNALVRSLRQRDLLSNKELANMSFAPVSSLSPSAMLQSWRATAPRAGHQQQAEGGTETALPGSKSLVIRYGDIGLGASGAARTTYLPPLAIHVAQISQMVNGSKPTAEQLAVLQEAYVYLLSLLAAVGAVPRKSAAAAARAANEAAAAAARAVAKGNDAAAVAAAAAAAAAAAKAAAAAATASAAAAAATAAAAAGGAAAPYGVQLRAERRTRRMAQQHAVKPVLPPLPARPVPGVHVEALLPEVFEAMAPHAASPVDLAARREVLGAVRALLEALVKAVEVYEATGSAAASRTATDRRDVAVEALGAALHNTACAIQKLPGLPPGMSTLVRTAVALRHFTSDHVLEAMAGGLQELHDPGQGGSGSAGGLWSSVPPPAVPTSDVIPTRSDFLKVSRWLLGILAPTDQGTVPASSEALGLLVDFCSTLSNPNTPPPPAVAAMRSVTTLIPHYHETVLYALSSNDARTVLGGRVEGAMSEDEVLFVSDNAAAPKPSGLLSYLLSEFPEEVRNLLERCGSTIKPLAKGEAPYELADFLPTGRLYEHRAQLLLWASFRGQVLARTVDGMSMYRTALALQAVTDALAAAEAALATDAAVFHGSPTLGSLQGTLHQPWGSHGPLGTGSQYGLPYSQYGSRGSVQGPPGSLARIPELGSDAGPGPEQQTQAAHAAEEAAAWRRQHLTVVAGGGELPLSREQVVLVRKALMDHSLTCVEELADVLCRLLPPLGPLLDAKYGTLVSSQVYSTLASSSKISDRWCAHGVALLLTRYSASLRVSYLEPVDRLPVIIEPGYSYTLVQYDSALMRAVPIAVELARGGSCKHLQEATRVAAHATQTPGGEVEGVALTGAAAAAAAGLGASWSAAWLRRHNLVNLKAAETEVLYRMRQPLNMSGDGSSVILGEGKPENQNVALPYCPGVLVQTIDMNQDNSLAQALKLRNATLEFEPPANTAQQVAVLGYPEWVFSYRCGLLAELAAQTERTFGTQIQRVMGYPSAVRAHYGHPDLWNKLFAMGRAGLSKSNAVQHVSEDAFGGYNALKRGGLSKYVSYISVGKGRDMGLDSILGFEGKISKGCGEQLMSRDVRFLGCNMDFFRAMSFYCTGPGHFIGTWITVFTIQAGLWVQLLLLLGSVGSDDNGIAAAIGTVQILQLGTLPILANVFNLWLELGLAPALWMLGQQLLAGGLLFHIFRSVTSAFHLGRATLFGGASYVATGRGFSLQRKTFTQVYANYGRSHLYLGADVLAMSILILVAGSNGSNSYPIPAIALWSSFLVAIALLAGPFWFTPFYFRMHEVIRDTKEFSAWLGGSGARGVKDSWAEWNREQLAPLRDETGIQIPRYRAWSIVTLLLPRAVTCVLGAMVAVAAAEFDTQGMPDLAWVLAGSAATWLALGLWSATKRGYVASGLKSGWRWVKAAVQVLCVLALGFVLVAVLFLPQKGLRFTGVIITLWANYLAASLVVLAATLLLPNNMAARSACNAALRQTDAALGLVMSVVLVILTFIGEIGLIMLDKVQTLVQFNDRFAISAAAKGSSDVVAVAPLKKRD</sequence>
<dbReference type="GO" id="GO:0006075">
    <property type="term" value="P:(1-&gt;3)-beta-D-glucan biosynthetic process"/>
    <property type="evidence" value="ECO:0007669"/>
    <property type="project" value="InterPro"/>
</dbReference>
<feature type="compositionally biased region" description="Low complexity" evidence="1">
    <location>
        <begin position="390"/>
        <end position="401"/>
    </location>
</feature>
<accession>A0A835YD79</accession>
<feature type="region of interest" description="Disordered" evidence="1">
    <location>
        <begin position="621"/>
        <end position="651"/>
    </location>
</feature>
<evidence type="ECO:0000313" key="5">
    <source>
        <dbReference type="Proteomes" id="UP000612055"/>
    </source>
</evidence>
<feature type="compositionally biased region" description="Pro residues" evidence="1">
    <location>
        <begin position="304"/>
        <end position="336"/>
    </location>
</feature>
<feature type="transmembrane region" description="Helical" evidence="2">
    <location>
        <begin position="2652"/>
        <end position="2673"/>
    </location>
</feature>
<dbReference type="GO" id="GO:0005886">
    <property type="term" value="C:plasma membrane"/>
    <property type="evidence" value="ECO:0007669"/>
    <property type="project" value="TreeGrafter"/>
</dbReference>
<keyword evidence="2" id="KW-0472">Membrane</keyword>